<reference evidence="1" key="1">
    <citation type="journal article" date="2020" name="Ecol. Evol.">
        <title>Genome structure and content of the rice root-knot nematode (Meloidogyne graminicola).</title>
        <authorList>
            <person name="Phan N.T."/>
            <person name="Danchin E.G.J."/>
            <person name="Klopp C."/>
            <person name="Perfus-Barbeoch L."/>
            <person name="Kozlowski D.K."/>
            <person name="Koutsovoulos G.D."/>
            <person name="Lopez-Roques C."/>
            <person name="Bouchez O."/>
            <person name="Zahm M."/>
            <person name="Besnard G."/>
            <person name="Bellafiore S."/>
        </authorList>
    </citation>
    <scope>NUCLEOTIDE SEQUENCE</scope>
    <source>
        <strain evidence="1">VN-18</strain>
    </source>
</reference>
<evidence type="ECO:0000313" key="1">
    <source>
        <dbReference type="EMBL" id="KAF7637189.1"/>
    </source>
</evidence>
<gene>
    <name evidence="1" type="ORF">Mgra_00003362</name>
</gene>
<protein>
    <submittedName>
        <fullName evidence="1">Uncharacterized protein</fullName>
    </submittedName>
</protein>
<sequence>MKHSLRWLKLKDNIPLAAKTKTASNNFYSFFYFFSSHFRFRKYQLSQEFEHFQNFINRMNLFPHSILSIGLPPIDNTFNSGIKLNIEGIEYQSEGIELKDNYLKMSFLLERL</sequence>
<comment type="caution">
    <text evidence="1">The sequence shown here is derived from an EMBL/GenBank/DDBJ whole genome shotgun (WGS) entry which is preliminary data.</text>
</comment>
<keyword evidence="2" id="KW-1185">Reference proteome</keyword>
<organism evidence="1 2">
    <name type="scientific">Meloidogyne graminicola</name>
    <dbReference type="NCBI Taxonomy" id="189291"/>
    <lineage>
        <taxon>Eukaryota</taxon>
        <taxon>Metazoa</taxon>
        <taxon>Ecdysozoa</taxon>
        <taxon>Nematoda</taxon>
        <taxon>Chromadorea</taxon>
        <taxon>Rhabditida</taxon>
        <taxon>Tylenchina</taxon>
        <taxon>Tylenchomorpha</taxon>
        <taxon>Tylenchoidea</taxon>
        <taxon>Meloidogynidae</taxon>
        <taxon>Meloidogyninae</taxon>
        <taxon>Meloidogyne</taxon>
    </lineage>
</organism>
<name>A0A8S9ZUD5_9BILA</name>
<proteinExistence type="predicted"/>
<dbReference type="AlphaFoldDB" id="A0A8S9ZUD5"/>
<dbReference type="Proteomes" id="UP000605970">
    <property type="component" value="Unassembled WGS sequence"/>
</dbReference>
<evidence type="ECO:0000313" key="2">
    <source>
        <dbReference type="Proteomes" id="UP000605970"/>
    </source>
</evidence>
<accession>A0A8S9ZUD5</accession>
<dbReference type="EMBL" id="JABEBT010000022">
    <property type="protein sequence ID" value="KAF7637189.1"/>
    <property type="molecule type" value="Genomic_DNA"/>
</dbReference>